<keyword evidence="1" id="KW-0812">Transmembrane</keyword>
<evidence type="ECO:0000313" key="3">
    <source>
        <dbReference type="Proteomes" id="UP000784294"/>
    </source>
</evidence>
<dbReference type="Proteomes" id="UP000784294">
    <property type="component" value="Unassembled WGS sequence"/>
</dbReference>
<evidence type="ECO:0000313" key="2">
    <source>
        <dbReference type="EMBL" id="VEL15333.1"/>
    </source>
</evidence>
<proteinExistence type="predicted"/>
<accession>A0A3S5A9L2</accession>
<sequence length="184" mass="20588">MDHLLCVRAILPSPASCKMLPLASQLVSGSTQSVNQKRGCCEVQHSMASNNQLVRLSHYYDSGDLTTLWSGGFQIDLPEQQSFFLMIRLPGTSLTPLPLSSNSGRLSASTELFNSMPDRLFLFVSICLQGATFYVIIQVLYMQPQNSNYLTYYSLDDLQYLLLMHLSPSLDIVPATYLFIYQGI</sequence>
<feature type="transmembrane region" description="Helical" evidence="1">
    <location>
        <begin position="161"/>
        <end position="180"/>
    </location>
</feature>
<organism evidence="2 3">
    <name type="scientific">Protopolystoma xenopodis</name>
    <dbReference type="NCBI Taxonomy" id="117903"/>
    <lineage>
        <taxon>Eukaryota</taxon>
        <taxon>Metazoa</taxon>
        <taxon>Spiralia</taxon>
        <taxon>Lophotrochozoa</taxon>
        <taxon>Platyhelminthes</taxon>
        <taxon>Monogenea</taxon>
        <taxon>Polyopisthocotylea</taxon>
        <taxon>Polystomatidea</taxon>
        <taxon>Polystomatidae</taxon>
        <taxon>Protopolystoma</taxon>
    </lineage>
</organism>
<protein>
    <submittedName>
        <fullName evidence="2">Uncharacterized protein</fullName>
    </submittedName>
</protein>
<evidence type="ECO:0000256" key="1">
    <source>
        <dbReference type="SAM" id="Phobius"/>
    </source>
</evidence>
<reference evidence="2" key="1">
    <citation type="submission" date="2018-11" db="EMBL/GenBank/DDBJ databases">
        <authorList>
            <consortium name="Pathogen Informatics"/>
        </authorList>
    </citation>
    <scope>NUCLEOTIDE SEQUENCE</scope>
</reference>
<keyword evidence="3" id="KW-1185">Reference proteome</keyword>
<dbReference type="AlphaFoldDB" id="A0A3S5A9L2"/>
<name>A0A3S5A9L2_9PLAT</name>
<keyword evidence="1" id="KW-0472">Membrane</keyword>
<gene>
    <name evidence="2" type="ORF">PXEA_LOCUS8773</name>
</gene>
<feature type="transmembrane region" description="Helical" evidence="1">
    <location>
        <begin position="120"/>
        <end position="141"/>
    </location>
</feature>
<comment type="caution">
    <text evidence="2">The sequence shown here is derived from an EMBL/GenBank/DDBJ whole genome shotgun (WGS) entry which is preliminary data.</text>
</comment>
<keyword evidence="1" id="KW-1133">Transmembrane helix</keyword>
<dbReference type="EMBL" id="CAAALY010024234">
    <property type="protein sequence ID" value="VEL15333.1"/>
    <property type="molecule type" value="Genomic_DNA"/>
</dbReference>